<gene>
    <name evidence="2" type="ORF">TARUN_8598</name>
</gene>
<keyword evidence="2" id="KW-0695">RNA-directed DNA polymerase</keyword>
<evidence type="ECO:0000313" key="3">
    <source>
        <dbReference type="Proteomes" id="UP000266272"/>
    </source>
</evidence>
<keyword evidence="3" id="KW-1185">Reference proteome</keyword>
<feature type="compositionally biased region" description="Polar residues" evidence="1">
    <location>
        <begin position="140"/>
        <end position="162"/>
    </location>
</feature>
<dbReference type="OrthoDB" id="4779521at2759"/>
<evidence type="ECO:0000313" key="2">
    <source>
        <dbReference type="EMBL" id="RFU73654.1"/>
    </source>
</evidence>
<protein>
    <submittedName>
        <fullName evidence="2">Reverse transcriptase</fullName>
    </submittedName>
</protein>
<dbReference type="STRING" id="490622.A0A395NCI5"/>
<feature type="region of interest" description="Disordered" evidence="1">
    <location>
        <begin position="131"/>
        <end position="162"/>
    </location>
</feature>
<organism evidence="2 3">
    <name type="scientific">Trichoderma arundinaceum</name>
    <dbReference type="NCBI Taxonomy" id="490622"/>
    <lineage>
        <taxon>Eukaryota</taxon>
        <taxon>Fungi</taxon>
        <taxon>Dikarya</taxon>
        <taxon>Ascomycota</taxon>
        <taxon>Pezizomycotina</taxon>
        <taxon>Sordariomycetes</taxon>
        <taxon>Hypocreomycetidae</taxon>
        <taxon>Hypocreales</taxon>
        <taxon>Hypocreaceae</taxon>
        <taxon>Trichoderma</taxon>
    </lineage>
</organism>
<feature type="region of interest" description="Disordered" evidence="1">
    <location>
        <begin position="1"/>
        <end position="77"/>
    </location>
</feature>
<sequence>MAGSTAGGTGRVGRLSPAMPKRSTRTVKPSVKAMEMNRRDNRMPTDTGKRTTKRIRRASTTDTDYEPSIHVSSETTGGDSERVLLEKVLDELKDLKKESIKQRELICKLEQEVINTKEQFQQVVKQLEATTRTATTSSSPGNGRASNIRSLSSGATTPENGSESLFCAIDVSNVRVEERRRVTPGEIRAAVESVVREEKESPAWRCRAVTKDLKAPHRIRVVCRDEEEHRMIKRIVGKRLPQSVRILRDEYYPIKGGASECRPYFRYA</sequence>
<feature type="compositionally biased region" description="Basic and acidic residues" evidence="1">
    <location>
        <begin position="35"/>
        <end position="49"/>
    </location>
</feature>
<dbReference type="EMBL" id="PXOA01000623">
    <property type="protein sequence ID" value="RFU73654.1"/>
    <property type="molecule type" value="Genomic_DNA"/>
</dbReference>
<dbReference type="AlphaFoldDB" id="A0A395NCI5"/>
<feature type="compositionally biased region" description="Gly residues" evidence="1">
    <location>
        <begin position="1"/>
        <end position="11"/>
    </location>
</feature>
<name>A0A395NCI5_TRIAR</name>
<evidence type="ECO:0000256" key="1">
    <source>
        <dbReference type="SAM" id="MobiDB-lite"/>
    </source>
</evidence>
<proteinExistence type="predicted"/>
<keyword evidence="2" id="KW-0548">Nucleotidyltransferase</keyword>
<dbReference type="GO" id="GO:0003964">
    <property type="term" value="F:RNA-directed DNA polymerase activity"/>
    <property type="evidence" value="ECO:0007669"/>
    <property type="project" value="UniProtKB-KW"/>
</dbReference>
<comment type="caution">
    <text evidence="2">The sequence shown here is derived from an EMBL/GenBank/DDBJ whole genome shotgun (WGS) entry which is preliminary data.</text>
</comment>
<accession>A0A395NCI5</accession>
<dbReference type="Proteomes" id="UP000266272">
    <property type="component" value="Unassembled WGS sequence"/>
</dbReference>
<reference evidence="2 3" key="1">
    <citation type="journal article" date="2018" name="PLoS Pathog.">
        <title>Evolution of structural diversity of trichothecenes, a family of toxins produced by plant pathogenic and entomopathogenic fungi.</title>
        <authorList>
            <person name="Proctor R.H."/>
            <person name="McCormick S.P."/>
            <person name="Kim H.S."/>
            <person name="Cardoza R.E."/>
            <person name="Stanley A.M."/>
            <person name="Lindo L."/>
            <person name="Kelly A."/>
            <person name="Brown D.W."/>
            <person name="Lee T."/>
            <person name="Vaughan M.M."/>
            <person name="Alexander N.J."/>
            <person name="Busman M."/>
            <person name="Gutierrez S."/>
        </authorList>
    </citation>
    <scope>NUCLEOTIDE SEQUENCE [LARGE SCALE GENOMIC DNA]</scope>
    <source>
        <strain evidence="2 3">IBT 40837</strain>
    </source>
</reference>
<keyword evidence="2" id="KW-0808">Transferase</keyword>